<keyword evidence="2" id="KW-1185">Reference proteome</keyword>
<evidence type="ECO:0000313" key="1">
    <source>
        <dbReference type="EMBL" id="MSU01947.1"/>
    </source>
</evidence>
<protein>
    <submittedName>
        <fullName evidence="1">Uncharacterized protein</fullName>
    </submittedName>
</protein>
<gene>
    <name evidence="1" type="ORF">FYJ83_10750</name>
</gene>
<dbReference type="Proteomes" id="UP000469523">
    <property type="component" value="Unassembled WGS sequence"/>
</dbReference>
<name>A0A6N7XVX6_9FIRM</name>
<dbReference type="EMBL" id="VUNQ01000021">
    <property type="protein sequence ID" value="MSU01947.1"/>
    <property type="molecule type" value="Genomic_DNA"/>
</dbReference>
<organism evidence="1 2">
    <name type="scientific">Tissierella pigra</name>
    <dbReference type="NCBI Taxonomy" id="2607614"/>
    <lineage>
        <taxon>Bacteria</taxon>
        <taxon>Bacillati</taxon>
        <taxon>Bacillota</taxon>
        <taxon>Tissierellia</taxon>
        <taxon>Tissierellales</taxon>
        <taxon>Tissierellaceae</taxon>
        <taxon>Tissierella</taxon>
    </lineage>
</organism>
<accession>A0A6N7XVX6</accession>
<comment type="caution">
    <text evidence="1">The sequence shown here is derived from an EMBL/GenBank/DDBJ whole genome shotgun (WGS) entry which is preliminary data.</text>
</comment>
<dbReference type="RefSeq" id="WP_154440483.1">
    <property type="nucleotide sequence ID" value="NZ_VUNQ01000021.1"/>
</dbReference>
<sequence>MKITEETIHLIEKALNIKLYPWQKEWLINRTPFPDICPCLLFSFKESVVKSCITRFNGKRCHARNRATGKTTIHCINLALSDNSEPIDIRFMERYSDWGDGSRRYANGFYKRMFLDIWHSLKDAGLPVRDLRS</sequence>
<dbReference type="AlphaFoldDB" id="A0A6N7XVX6"/>
<evidence type="ECO:0000313" key="2">
    <source>
        <dbReference type="Proteomes" id="UP000469523"/>
    </source>
</evidence>
<proteinExistence type="predicted"/>
<reference evidence="1 2" key="1">
    <citation type="submission" date="2019-09" db="EMBL/GenBank/DDBJ databases">
        <title>In-depth cultivation of the pig gut microbiome towards novel bacterial diversity and tailored functional studies.</title>
        <authorList>
            <person name="Wylensek D."/>
            <person name="Hitch T.C.A."/>
            <person name="Clavel T."/>
        </authorList>
    </citation>
    <scope>NUCLEOTIDE SEQUENCE [LARGE SCALE GENOMIC DNA]</scope>
    <source>
        <strain evidence="1 2">WCA3-693-APC-4?</strain>
    </source>
</reference>